<dbReference type="InterPro" id="IPR039426">
    <property type="entry name" value="TonB-dep_rcpt-like"/>
</dbReference>
<comment type="caution">
    <text evidence="4">The sequence shown here is derived from an EMBL/GenBank/DDBJ whole genome shotgun (WGS) entry which is preliminary data.</text>
</comment>
<dbReference type="PANTHER" id="PTHR30069:SF29">
    <property type="entry name" value="HEMOGLOBIN AND HEMOGLOBIN-HAPTOGLOBIN-BINDING PROTEIN 1-RELATED"/>
    <property type="match status" value="1"/>
</dbReference>
<keyword evidence="5" id="KW-1185">Reference proteome</keyword>
<feature type="chain" id="PRO_5017007933" description="TonB-dependent receptor plug domain-containing protein" evidence="2">
    <location>
        <begin position="22"/>
        <end position="917"/>
    </location>
</feature>
<feature type="signal peptide" evidence="2">
    <location>
        <begin position="1"/>
        <end position="21"/>
    </location>
</feature>
<gene>
    <name evidence="4" type="ORF">DCO56_06715</name>
</gene>
<accession>A0A363NVC6</accession>
<sequence>MKKITLFIQILCFCAPLSLVAQQTINGRVRNSLTGEAAYAVSIRIKDGKEGTFSDDRGRFQLKTTKTLPLILSISAIGFEPKEVVVESLASTLEIPLNVSPILGQEVVVSASRTVQTKLSSPVTIEQISNKDIHNAAQINYMDMLQGLRGVDVTVSSIGFTSVTTRGFNTSGNTNFTQIVDGMDNQAPGLNFPLGSVIGLTQLDVDNIELLSGASSALYGSRGLNGTMIATGKNPFKYQGLSVLVTQGVNHLNPKKNNDPVPTSPYYDWSVRYAKQLSNRIAFKINGQYTQAKDWVANDETNKNGLGTALTDPNYNGVNRYGGATSVDINPFLEAALAGNPDLRPIVEPLLAHPNYVSRTGYPEYGYLDNRAKLFKVNGEFRYKISPDIEAIASATFGTGNIVYTNDTRYQLKGFKVGQYRLEVRSDKWFVRAYTTQENSGKTLVAGPTAQYINESWKTSYDGNVGGWYPEYTAGLLQALASGTALTDAHLQGRSLADQGRAELGTALFNRLKDSISNTPISEGGTLFLDRSKLYNTEAQYNFSEHIKFMQVIAGVNWRLYSLNSKNTLFPDKDKPIHVNEYSAYLQLAKKIMEERMHIATSFRYDKNTLFAQPKLTSRASMVYEVLRQNYLRFSYQNAYSFPSNIQALQNTLNGYNSFSSGGSSLLLIDNYQFDRYPPYTLESVQKFQATNDPKVLQQFKFDNIKPQSVNAFELGYAAVFGKRVMVDVLGYFSTWKNFIGYANVANTPGTDDINAFKDHATYVQYNVAFNGGETVNTYGYAASVSIDLGRNFMTKANYYSDYLKNKNNSQINNFNTPNYHVNFEFANSGFGKKQVWSFSTSLRYRPGYYYVVSGGLAAGQVPSSTVIDAQVSYKFIKARSGIRVGGTNITNKYYSTGIANPRIGAVYYVTYAYNIF</sequence>
<evidence type="ECO:0000259" key="3">
    <source>
        <dbReference type="Pfam" id="PF07715"/>
    </source>
</evidence>
<organism evidence="4 5">
    <name type="scientific">Sphingobacterium athyrii</name>
    <dbReference type="NCBI Taxonomy" id="2152717"/>
    <lineage>
        <taxon>Bacteria</taxon>
        <taxon>Pseudomonadati</taxon>
        <taxon>Bacteroidota</taxon>
        <taxon>Sphingobacteriia</taxon>
        <taxon>Sphingobacteriales</taxon>
        <taxon>Sphingobacteriaceae</taxon>
        <taxon>Sphingobacterium</taxon>
    </lineage>
</organism>
<dbReference type="OrthoDB" id="1109208at2"/>
<dbReference type="InterPro" id="IPR037066">
    <property type="entry name" value="Plug_dom_sf"/>
</dbReference>
<evidence type="ECO:0000313" key="4">
    <source>
        <dbReference type="EMBL" id="PUV24668.1"/>
    </source>
</evidence>
<dbReference type="Pfam" id="PF07715">
    <property type="entry name" value="Plug"/>
    <property type="match status" value="1"/>
</dbReference>
<protein>
    <recommendedName>
        <fullName evidence="3">TonB-dependent receptor plug domain-containing protein</fullName>
    </recommendedName>
</protein>
<dbReference type="GO" id="GO:0044718">
    <property type="term" value="P:siderophore transmembrane transport"/>
    <property type="evidence" value="ECO:0007669"/>
    <property type="project" value="TreeGrafter"/>
</dbReference>
<dbReference type="Gene3D" id="2.170.130.10">
    <property type="entry name" value="TonB-dependent receptor, plug domain"/>
    <property type="match status" value="1"/>
</dbReference>
<dbReference type="Pfam" id="PF13715">
    <property type="entry name" value="CarbopepD_reg_2"/>
    <property type="match status" value="1"/>
</dbReference>
<dbReference type="RefSeq" id="WP_108633004.1">
    <property type="nucleotide sequence ID" value="NZ_QCXX01000002.1"/>
</dbReference>
<dbReference type="EMBL" id="QCXX01000002">
    <property type="protein sequence ID" value="PUV24668.1"/>
    <property type="molecule type" value="Genomic_DNA"/>
</dbReference>
<evidence type="ECO:0000256" key="1">
    <source>
        <dbReference type="ARBA" id="ARBA00022729"/>
    </source>
</evidence>
<name>A0A363NVC6_9SPHI</name>
<proteinExistence type="predicted"/>
<dbReference type="PANTHER" id="PTHR30069">
    <property type="entry name" value="TONB-DEPENDENT OUTER MEMBRANE RECEPTOR"/>
    <property type="match status" value="1"/>
</dbReference>
<reference evidence="4 5" key="1">
    <citation type="submission" date="2018-04" db="EMBL/GenBank/DDBJ databases">
        <title>Sphingobacterium sp. M46 Genome.</title>
        <authorList>
            <person name="Cheng J."/>
            <person name="Li Y."/>
        </authorList>
    </citation>
    <scope>NUCLEOTIDE SEQUENCE [LARGE SCALE GENOMIC DNA]</scope>
    <source>
        <strain evidence="4 5">M46</strain>
    </source>
</reference>
<dbReference type="SUPFAM" id="SSF49464">
    <property type="entry name" value="Carboxypeptidase regulatory domain-like"/>
    <property type="match status" value="1"/>
</dbReference>
<dbReference type="SUPFAM" id="SSF56935">
    <property type="entry name" value="Porins"/>
    <property type="match status" value="1"/>
</dbReference>
<dbReference type="Proteomes" id="UP000250831">
    <property type="component" value="Unassembled WGS sequence"/>
</dbReference>
<dbReference type="GO" id="GO:0015344">
    <property type="term" value="F:siderophore uptake transmembrane transporter activity"/>
    <property type="evidence" value="ECO:0007669"/>
    <property type="project" value="TreeGrafter"/>
</dbReference>
<keyword evidence="1 2" id="KW-0732">Signal</keyword>
<feature type="domain" description="TonB-dependent receptor plug" evidence="3">
    <location>
        <begin position="118"/>
        <end position="227"/>
    </location>
</feature>
<evidence type="ECO:0000313" key="5">
    <source>
        <dbReference type="Proteomes" id="UP000250831"/>
    </source>
</evidence>
<dbReference type="InterPro" id="IPR008969">
    <property type="entry name" value="CarboxyPept-like_regulatory"/>
</dbReference>
<evidence type="ECO:0000256" key="2">
    <source>
        <dbReference type="SAM" id="SignalP"/>
    </source>
</evidence>
<dbReference type="AlphaFoldDB" id="A0A363NVC6"/>
<dbReference type="InterPro" id="IPR012910">
    <property type="entry name" value="Plug_dom"/>
</dbReference>